<dbReference type="PANTHER" id="PTHR30093:SF44">
    <property type="entry name" value="TYPE II SECRETION SYSTEM CORE PROTEIN G"/>
    <property type="match status" value="1"/>
</dbReference>
<dbReference type="InterPro" id="IPR012902">
    <property type="entry name" value="N_methyl_site"/>
</dbReference>
<dbReference type="AlphaFoldDB" id="A0A5C5UV96"/>
<dbReference type="PANTHER" id="PTHR30093">
    <property type="entry name" value="GENERAL SECRETION PATHWAY PROTEIN G"/>
    <property type="match status" value="1"/>
</dbReference>
<gene>
    <name evidence="7" type="primary">xcpT_17</name>
    <name evidence="7" type="ORF">Enr8_50070</name>
</gene>
<protein>
    <submittedName>
        <fullName evidence="7">Type II secretion system protein G</fullName>
    </submittedName>
</protein>
<dbReference type="Gene3D" id="3.30.700.10">
    <property type="entry name" value="Glycoprotein, Type 4 Pilin"/>
    <property type="match status" value="1"/>
</dbReference>
<reference evidence="7 8" key="1">
    <citation type="submission" date="2019-02" db="EMBL/GenBank/DDBJ databases">
        <title>Deep-cultivation of Planctomycetes and their phenomic and genomic characterization uncovers novel biology.</title>
        <authorList>
            <person name="Wiegand S."/>
            <person name="Jogler M."/>
            <person name="Boedeker C."/>
            <person name="Pinto D."/>
            <person name="Vollmers J."/>
            <person name="Rivas-Marin E."/>
            <person name="Kohn T."/>
            <person name="Peeters S.H."/>
            <person name="Heuer A."/>
            <person name="Rast P."/>
            <person name="Oberbeckmann S."/>
            <person name="Bunk B."/>
            <person name="Jeske O."/>
            <person name="Meyerdierks A."/>
            <person name="Storesund J.E."/>
            <person name="Kallscheuer N."/>
            <person name="Luecker S."/>
            <person name="Lage O.M."/>
            <person name="Pohl T."/>
            <person name="Merkel B.J."/>
            <person name="Hornburger P."/>
            <person name="Mueller R.-W."/>
            <person name="Bruemmer F."/>
            <person name="Labrenz M."/>
            <person name="Spormann A.M."/>
            <person name="Op Den Camp H."/>
            <person name="Overmann J."/>
            <person name="Amann R."/>
            <person name="Jetten M.S.M."/>
            <person name="Mascher T."/>
            <person name="Medema M.H."/>
            <person name="Devos D.P."/>
            <person name="Kaster A.-K."/>
            <person name="Ovreas L."/>
            <person name="Rohde M."/>
            <person name="Galperin M.Y."/>
            <person name="Jogler C."/>
        </authorList>
    </citation>
    <scope>NUCLEOTIDE SEQUENCE [LARGE SCALE GENOMIC DNA]</scope>
    <source>
        <strain evidence="7 8">Enr8</strain>
    </source>
</reference>
<comment type="subcellular location">
    <subcellularLocation>
        <location evidence="1">Membrane</location>
        <topology evidence="1">Single-pass membrane protein</topology>
    </subcellularLocation>
</comment>
<proteinExistence type="predicted"/>
<dbReference type="OrthoDB" id="214451at2"/>
<dbReference type="GO" id="GO:0015628">
    <property type="term" value="P:protein secretion by the type II secretion system"/>
    <property type="evidence" value="ECO:0007669"/>
    <property type="project" value="InterPro"/>
</dbReference>
<evidence type="ECO:0000256" key="5">
    <source>
        <dbReference type="ARBA" id="ARBA00023136"/>
    </source>
</evidence>
<name>A0A5C5UV96_9BACT</name>
<dbReference type="InterPro" id="IPR045584">
    <property type="entry name" value="Pilin-like"/>
</dbReference>
<dbReference type="InterPro" id="IPR000983">
    <property type="entry name" value="Bac_GSPG_pilin"/>
</dbReference>
<keyword evidence="5 6" id="KW-0472">Membrane</keyword>
<evidence type="ECO:0000256" key="6">
    <source>
        <dbReference type="SAM" id="Phobius"/>
    </source>
</evidence>
<evidence type="ECO:0000313" key="8">
    <source>
        <dbReference type="Proteomes" id="UP000318878"/>
    </source>
</evidence>
<dbReference type="PROSITE" id="PS00409">
    <property type="entry name" value="PROKAR_NTER_METHYL"/>
    <property type="match status" value="1"/>
</dbReference>
<comment type="caution">
    <text evidence="7">The sequence shown here is derived from an EMBL/GenBank/DDBJ whole genome shotgun (WGS) entry which is preliminary data.</text>
</comment>
<dbReference type="Pfam" id="PF07963">
    <property type="entry name" value="N_methyl"/>
    <property type="match status" value="1"/>
</dbReference>
<keyword evidence="8" id="KW-1185">Reference proteome</keyword>
<dbReference type="GO" id="GO:0015627">
    <property type="term" value="C:type II protein secretion system complex"/>
    <property type="evidence" value="ECO:0007669"/>
    <property type="project" value="InterPro"/>
</dbReference>
<dbReference type="EMBL" id="SJPF01000008">
    <property type="protein sequence ID" value="TWT29490.1"/>
    <property type="molecule type" value="Genomic_DNA"/>
</dbReference>
<evidence type="ECO:0000256" key="3">
    <source>
        <dbReference type="ARBA" id="ARBA00022692"/>
    </source>
</evidence>
<keyword evidence="3 6" id="KW-0812">Transmembrane</keyword>
<evidence type="ECO:0000256" key="1">
    <source>
        <dbReference type="ARBA" id="ARBA00004167"/>
    </source>
</evidence>
<dbReference type="RefSeq" id="WP_146436923.1">
    <property type="nucleotide sequence ID" value="NZ_SJPF01000008.1"/>
</dbReference>
<dbReference type="SUPFAM" id="SSF54523">
    <property type="entry name" value="Pili subunits"/>
    <property type="match status" value="1"/>
</dbReference>
<keyword evidence="4 6" id="KW-1133">Transmembrane helix</keyword>
<dbReference type="Proteomes" id="UP000318878">
    <property type="component" value="Unassembled WGS sequence"/>
</dbReference>
<dbReference type="GO" id="GO:0016020">
    <property type="term" value="C:membrane"/>
    <property type="evidence" value="ECO:0007669"/>
    <property type="project" value="UniProtKB-SubCell"/>
</dbReference>
<feature type="transmembrane region" description="Helical" evidence="6">
    <location>
        <begin position="12"/>
        <end position="32"/>
    </location>
</feature>
<organism evidence="7 8">
    <name type="scientific">Blastopirellula retiformator</name>
    <dbReference type="NCBI Taxonomy" id="2527970"/>
    <lineage>
        <taxon>Bacteria</taxon>
        <taxon>Pseudomonadati</taxon>
        <taxon>Planctomycetota</taxon>
        <taxon>Planctomycetia</taxon>
        <taxon>Pirellulales</taxon>
        <taxon>Pirellulaceae</taxon>
        <taxon>Blastopirellula</taxon>
    </lineage>
</organism>
<evidence type="ECO:0000256" key="2">
    <source>
        <dbReference type="ARBA" id="ARBA00022481"/>
    </source>
</evidence>
<dbReference type="NCBIfam" id="TIGR02532">
    <property type="entry name" value="IV_pilin_GFxxxE"/>
    <property type="match status" value="1"/>
</dbReference>
<dbReference type="PRINTS" id="PR00813">
    <property type="entry name" value="BCTERIALGSPG"/>
</dbReference>
<evidence type="ECO:0000256" key="4">
    <source>
        <dbReference type="ARBA" id="ARBA00022989"/>
    </source>
</evidence>
<sequence>MSTKKHSGFTLIEVLIVVVILAVLAATVIPQFTDSTDDAKASSVKFNLHTLRSQIQLYRAQHEGRLPSATLSELTIKTNDDGTTTDSPELGPYLSKLPVNSYTNSATIKAITTDPTAGSVNDTDGWLYNTTNGNIYINHEDMLTE</sequence>
<keyword evidence="2" id="KW-0488">Methylation</keyword>
<evidence type="ECO:0000313" key="7">
    <source>
        <dbReference type="EMBL" id="TWT29490.1"/>
    </source>
</evidence>
<accession>A0A5C5UV96</accession>